<keyword evidence="5 8" id="KW-0573">Peptidoglycan synthesis</keyword>
<dbReference type="PIRSF" id="PIRSF002869">
    <property type="entry name" value="MviN"/>
    <property type="match status" value="1"/>
</dbReference>
<keyword evidence="11" id="KW-1185">Reference proteome</keyword>
<dbReference type="PRINTS" id="PR01806">
    <property type="entry name" value="VIRFACTRMVIN"/>
</dbReference>
<dbReference type="GO" id="GO:0005886">
    <property type="term" value="C:plasma membrane"/>
    <property type="evidence" value="ECO:0007669"/>
    <property type="project" value="UniProtKB-SubCell"/>
</dbReference>
<accession>A0A0S6VTL1</accession>
<evidence type="ECO:0000256" key="1">
    <source>
        <dbReference type="ARBA" id="ARBA00004651"/>
    </source>
</evidence>
<reference evidence="10 11" key="1">
    <citation type="journal article" date="2015" name="PeerJ">
        <title>First genomic representation of candidate bacterial phylum KSB3 points to enhanced environmental sensing as a trigger of wastewater bulking.</title>
        <authorList>
            <person name="Sekiguchi Y."/>
            <person name="Ohashi A."/>
            <person name="Parks D.H."/>
            <person name="Yamauchi T."/>
            <person name="Tyson G.W."/>
            <person name="Hugenholtz P."/>
        </authorList>
    </citation>
    <scope>NUCLEOTIDE SEQUENCE [LARGE SCALE GENOMIC DNA]</scope>
</reference>
<evidence type="ECO:0000256" key="4">
    <source>
        <dbReference type="ARBA" id="ARBA00022960"/>
    </source>
</evidence>
<evidence type="ECO:0000256" key="6">
    <source>
        <dbReference type="ARBA" id="ARBA00022989"/>
    </source>
</evidence>
<feature type="transmembrane region" description="Helical" evidence="8">
    <location>
        <begin position="133"/>
        <end position="153"/>
    </location>
</feature>
<feature type="transmembrane region" description="Helical" evidence="8">
    <location>
        <begin position="318"/>
        <end position="341"/>
    </location>
</feature>
<organism evidence="10 11">
    <name type="scientific">Candidatus Moduliflexus flocculans</name>
    <dbReference type="NCBI Taxonomy" id="1499966"/>
    <lineage>
        <taxon>Bacteria</taxon>
        <taxon>Candidatus Moduliflexota</taxon>
        <taxon>Candidatus Moduliflexia</taxon>
        <taxon>Candidatus Moduliflexales</taxon>
        <taxon>Candidatus Moduliflexaceae</taxon>
    </lineage>
</organism>
<dbReference type="NCBIfam" id="TIGR01695">
    <property type="entry name" value="murJ_mviN"/>
    <property type="match status" value="1"/>
</dbReference>
<dbReference type="InterPro" id="IPR051050">
    <property type="entry name" value="Lipid_II_flippase_MurJ/MviN"/>
</dbReference>
<protein>
    <recommendedName>
        <fullName evidence="8">Probable lipid II flippase MurJ</fullName>
    </recommendedName>
</protein>
<dbReference type="PANTHER" id="PTHR47019">
    <property type="entry name" value="LIPID II FLIPPASE MURJ"/>
    <property type="match status" value="1"/>
</dbReference>
<gene>
    <name evidence="8" type="primary">murJ</name>
    <name evidence="10" type="ORF">U14_02133</name>
</gene>
<feature type="transmembrane region" description="Helical" evidence="8">
    <location>
        <begin position="387"/>
        <end position="406"/>
    </location>
</feature>
<dbReference type="UniPathway" id="UPA00219"/>
<feature type="transmembrane region" description="Helical" evidence="8">
    <location>
        <begin position="236"/>
        <end position="258"/>
    </location>
</feature>
<sequence length="517" mass="56489">MSSQKHVTKAAGVVGLATMVTRILGYLRDMVIATAFGARMEADVFFVAFRIPNMLRRFLGEGALTVTFIPVFVEEHQQGEERAWKLTNTVMTLLMMLLTAIVILGMVFMPAIIKVIAPGFDSNPEKFALTVSLTRLCFPYVFFISLAALATGVLNSLQHFLAPGLAPAMLNVTLIAAVFWLCPLFKNQPVTGLAIGVVAGGMLQWLFQVPSMVKRGFRYRVSFDYKSPAVQKIGKLLLPTLFGLAIHQITVFINTLLASYLQEGSVSYLYYANRVQEFPLGIFCMPVATAVLPTMSAQAAKGEHDQFLDTLSFALRMVQFVTIPAMIGTIVLRVPITAALFEYGRFTPADTQATAQALLCYMLGLSAIAASRIIVPVFYSLKDTETPVKCAVAALILSIVSSLILMKPMQHNGLALASTLAAFCNMLLLIYALRKRLGPIGWRTIGISTGKSALASAIMGLCCWPFIAPAYAHEWVLIPAIGVGAAAFIISAWLLKSDELVFFTDMVAQRLKRFKRA</sequence>
<keyword evidence="3 8" id="KW-0812">Transmembrane</keyword>
<dbReference type="GO" id="GO:0008360">
    <property type="term" value="P:regulation of cell shape"/>
    <property type="evidence" value="ECO:0007669"/>
    <property type="project" value="UniProtKB-UniRule"/>
</dbReference>
<dbReference type="Pfam" id="PF03023">
    <property type="entry name" value="MurJ"/>
    <property type="match status" value="1"/>
</dbReference>
<dbReference type="GO" id="GO:0009252">
    <property type="term" value="P:peptidoglycan biosynthetic process"/>
    <property type="evidence" value="ECO:0007669"/>
    <property type="project" value="UniProtKB-UniRule"/>
</dbReference>
<dbReference type="AlphaFoldDB" id="A0A0S6VTL1"/>
<comment type="similarity">
    <text evidence="8 9">Belongs to the MurJ/MviN family.</text>
</comment>
<keyword evidence="7 8" id="KW-0472">Membrane</keyword>
<proteinExistence type="inferred from homology"/>
<evidence type="ECO:0000256" key="2">
    <source>
        <dbReference type="ARBA" id="ARBA00022475"/>
    </source>
</evidence>
<keyword evidence="2 8" id="KW-1003">Cell membrane</keyword>
<dbReference type="HOGENOM" id="CLU_006797_5_3_0"/>
<evidence type="ECO:0000313" key="10">
    <source>
        <dbReference type="EMBL" id="GAK50891.1"/>
    </source>
</evidence>
<dbReference type="GO" id="GO:0015648">
    <property type="term" value="F:lipid-linked peptidoglycan transporter activity"/>
    <property type="evidence" value="ECO:0007669"/>
    <property type="project" value="UniProtKB-UniRule"/>
</dbReference>
<keyword evidence="8 9" id="KW-0813">Transport</keyword>
<evidence type="ECO:0000256" key="5">
    <source>
        <dbReference type="ARBA" id="ARBA00022984"/>
    </source>
</evidence>
<evidence type="ECO:0000256" key="9">
    <source>
        <dbReference type="PIRNR" id="PIRNR002869"/>
    </source>
</evidence>
<evidence type="ECO:0000256" key="8">
    <source>
        <dbReference type="HAMAP-Rule" id="MF_02078"/>
    </source>
</evidence>
<feature type="transmembrane region" description="Helical" evidence="8">
    <location>
        <begin position="477"/>
        <end position="495"/>
    </location>
</feature>
<feature type="transmembrane region" description="Helical" evidence="8">
    <location>
        <begin position="90"/>
        <end position="113"/>
    </location>
</feature>
<dbReference type="HAMAP" id="MF_02078">
    <property type="entry name" value="MurJ_MviN"/>
    <property type="match status" value="1"/>
</dbReference>
<dbReference type="CDD" id="cd13123">
    <property type="entry name" value="MATE_MurJ_like"/>
    <property type="match status" value="1"/>
</dbReference>
<feature type="transmembrane region" description="Helical" evidence="8">
    <location>
        <begin position="193"/>
        <end position="213"/>
    </location>
</feature>
<evidence type="ECO:0000313" key="11">
    <source>
        <dbReference type="Proteomes" id="UP000030700"/>
    </source>
</evidence>
<feature type="transmembrane region" description="Helical" evidence="8">
    <location>
        <begin position="278"/>
        <end position="297"/>
    </location>
</feature>
<comment type="subcellular location">
    <subcellularLocation>
        <location evidence="1 8">Cell membrane</location>
        <topology evidence="1 8">Multi-pass membrane protein</topology>
    </subcellularLocation>
</comment>
<dbReference type="GO" id="GO:0034204">
    <property type="term" value="P:lipid translocation"/>
    <property type="evidence" value="ECO:0007669"/>
    <property type="project" value="TreeGrafter"/>
</dbReference>
<dbReference type="Proteomes" id="UP000030700">
    <property type="component" value="Unassembled WGS sequence"/>
</dbReference>
<feature type="transmembrane region" description="Helical" evidence="8">
    <location>
        <begin position="160"/>
        <end position="181"/>
    </location>
</feature>
<evidence type="ECO:0000256" key="3">
    <source>
        <dbReference type="ARBA" id="ARBA00022692"/>
    </source>
</evidence>
<dbReference type="EMBL" id="DF820456">
    <property type="protein sequence ID" value="GAK50891.1"/>
    <property type="molecule type" value="Genomic_DNA"/>
</dbReference>
<dbReference type="STRING" id="1499966.U14_02133"/>
<comment type="pathway">
    <text evidence="8">Cell wall biogenesis; peptidoglycan biosynthesis.</text>
</comment>
<dbReference type="GO" id="GO:0071555">
    <property type="term" value="P:cell wall organization"/>
    <property type="evidence" value="ECO:0007669"/>
    <property type="project" value="UniProtKB-UniRule"/>
</dbReference>
<evidence type="ECO:0000256" key="7">
    <source>
        <dbReference type="ARBA" id="ARBA00023136"/>
    </source>
</evidence>
<feature type="transmembrane region" description="Helical" evidence="8">
    <location>
        <begin position="412"/>
        <end position="433"/>
    </location>
</feature>
<keyword evidence="8 9" id="KW-0961">Cell wall biogenesis/degradation</keyword>
<dbReference type="PANTHER" id="PTHR47019:SF1">
    <property type="entry name" value="LIPID II FLIPPASE MURJ"/>
    <property type="match status" value="1"/>
</dbReference>
<name>A0A0S6VTL1_9BACT</name>
<dbReference type="InterPro" id="IPR004268">
    <property type="entry name" value="MurJ"/>
</dbReference>
<keyword evidence="6 8" id="KW-1133">Transmembrane helix</keyword>
<comment type="function">
    <text evidence="8 9">Involved in peptidoglycan biosynthesis. Transports lipid-linked peptidoglycan precursors from the inner to the outer leaflet of the cytoplasmic membrane.</text>
</comment>
<feature type="transmembrane region" description="Helical" evidence="8">
    <location>
        <begin position="353"/>
        <end position="375"/>
    </location>
</feature>
<keyword evidence="4 8" id="KW-0133">Cell shape</keyword>
<feature type="transmembrane region" description="Helical" evidence="8">
    <location>
        <begin position="453"/>
        <end position="471"/>
    </location>
</feature>